<keyword evidence="3" id="KW-0393">Immunoglobulin domain</keyword>
<accession>A0A1Y1JTM6</accession>
<dbReference type="PANTHER" id="PTHR45080:SF38">
    <property type="entry name" value="FI23916P1-RELATED"/>
    <property type="match status" value="1"/>
</dbReference>
<reference evidence="8" key="1">
    <citation type="journal article" date="2016" name="Sci. Rep.">
        <title>Molecular characterization of firefly nuptial gifts: a multi-omics approach sheds light on postcopulatory sexual selection.</title>
        <authorList>
            <person name="Al-Wathiqui N."/>
            <person name="Fallon T.R."/>
            <person name="South A."/>
            <person name="Weng J.K."/>
            <person name="Lewis S.M."/>
        </authorList>
    </citation>
    <scope>NUCLEOTIDE SEQUENCE</scope>
</reference>
<dbReference type="GO" id="GO:0007156">
    <property type="term" value="P:homophilic cell adhesion via plasma membrane adhesion molecules"/>
    <property type="evidence" value="ECO:0007669"/>
    <property type="project" value="TreeGrafter"/>
</dbReference>
<dbReference type="PANTHER" id="PTHR45080">
    <property type="entry name" value="CONTACTIN 5"/>
    <property type="match status" value="1"/>
</dbReference>
<feature type="region of interest" description="Disordered" evidence="4">
    <location>
        <begin position="38"/>
        <end position="60"/>
    </location>
</feature>
<feature type="compositionally biased region" description="Acidic residues" evidence="4">
    <location>
        <begin position="43"/>
        <end position="57"/>
    </location>
</feature>
<dbReference type="GO" id="GO:0008046">
    <property type="term" value="F:axon guidance receptor activity"/>
    <property type="evidence" value="ECO:0007669"/>
    <property type="project" value="TreeGrafter"/>
</dbReference>
<dbReference type="EMBL" id="VVIM01000010">
    <property type="protein sequence ID" value="KAB0791960.1"/>
    <property type="molecule type" value="Genomic_DNA"/>
</dbReference>
<evidence type="ECO:0000256" key="5">
    <source>
        <dbReference type="SAM" id="SignalP"/>
    </source>
</evidence>
<dbReference type="GO" id="GO:0005886">
    <property type="term" value="C:plasma membrane"/>
    <property type="evidence" value="ECO:0007669"/>
    <property type="project" value="TreeGrafter"/>
</dbReference>
<evidence type="ECO:0000313" key="8">
    <source>
        <dbReference type="EMBL" id="JAV51478.1"/>
    </source>
</evidence>
<dbReference type="InterPro" id="IPR050958">
    <property type="entry name" value="Cell_Adh-Cytoskel_Orgn"/>
</dbReference>
<feature type="chain" id="PRO_5036029728" evidence="5">
    <location>
        <begin position="19"/>
        <end position="541"/>
    </location>
</feature>
<organism evidence="8">
    <name type="scientific">Photinus pyralis</name>
    <name type="common">Common eastern firefly</name>
    <name type="synonym">Lampyris pyralis</name>
    <dbReference type="NCBI Taxonomy" id="7054"/>
    <lineage>
        <taxon>Eukaryota</taxon>
        <taxon>Metazoa</taxon>
        <taxon>Ecdysozoa</taxon>
        <taxon>Arthropoda</taxon>
        <taxon>Hexapoda</taxon>
        <taxon>Insecta</taxon>
        <taxon>Pterygota</taxon>
        <taxon>Neoptera</taxon>
        <taxon>Endopterygota</taxon>
        <taxon>Coleoptera</taxon>
        <taxon>Polyphaga</taxon>
        <taxon>Elateriformia</taxon>
        <taxon>Elateroidea</taxon>
        <taxon>Lampyridae</taxon>
        <taxon>Lampyrinae</taxon>
        <taxon>Photinus</taxon>
    </lineage>
</organism>
<evidence type="ECO:0000256" key="1">
    <source>
        <dbReference type="ARBA" id="ARBA00022737"/>
    </source>
</evidence>
<dbReference type="InterPro" id="IPR003599">
    <property type="entry name" value="Ig_sub"/>
</dbReference>
<keyword evidence="1" id="KW-0677">Repeat</keyword>
<dbReference type="Gene3D" id="2.60.40.10">
    <property type="entry name" value="Immunoglobulins"/>
    <property type="match status" value="4"/>
</dbReference>
<dbReference type="InterPro" id="IPR003961">
    <property type="entry name" value="FN3_dom"/>
</dbReference>
<dbReference type="AlphaFoldDB" id="A0A1Y1JTM6"/>
<protein>
    <submittedName>
        <fullName evidence="8">Uncharacterized protein</fullName>
    </submittedName>
</protein>
<reference evidence="9 10" key="2">
    <citation type="journal article" date="2018" name="Elife">
        <title>Firefly genomes illuminate parallel origins of bioluminescence in beetles.</title>
        <authorList>
            <person name="Fallon T.R."/>
            <person name="Lower S.E."/>
            <person name="Chang C.H."/>
            <person name="Bessho-Uehara M."/>
            <person name="Martin G.J."/>
            <person name="Bewick A.J."/>
            <person name="Behringer M."/>
            <person name="Debat H.J."/>
            <person name="Wong I."/>
            <person name="Day J.C."/>
            <person name="Suvorov A."/>
            <person name="Silva C.J."/>
            <person name="Stanger-Hall K.F."/>
            <person name="Hall D.W."/>
            <person name="Schmitz R.J."/>
            <person name="Nelson D.R."/>
            <person name="Lewis S.M."/>
            <person name="Shigenobu S."/>
            <person name="Bybee S.M."/>
            <person name="Larracuente A.M."/>
            <person name="Oba Y."/>
            <person name="Weng J.K."/>
        </authorList>
    </citation>
    <scope>NUCLEOTIDE SEQUENCE [LARGE SCALE GENOMIC DNA]</scope>
    <source>
        <strain evidence="9">1611_PpyrPB1</strain>
        <tissue evidence="9">Whole body</tissue>
    </source>
</reference>
<evidence type="ECO:0000259" key="6">
    <source>
        <dbReference type="PROSITE" id="PS50835"/>
    </source>
</evidence>
<evidence type="ECO:0000256" key="4">
    <source>
        <dbReference type="SAM" id="MobiDB-lite"/>
    </source>
</evidence>
<dbReference type="GO" id="GO:0043025">
    <property type="term" value="C:neuronal cell body"/>
    <property type="evidence" value="ECO:0007669"/>
    <property type="project" value="TreeGrafter"/>
</dbReference>
<dbReference type="GO" id="GO:0050808">
    <property type="term" value="P:synapse organization"/>
    <property type="evidence" value="ECO:0007669"/>
    <property type="project" value="TreeGrafter"/>
</dbReference>
<dbReference type="SMART" id="SM00408">
    <property type="entry name" value="IGc2"/>
    <property type="match status" value="3"/>
</dbReference>
<dbReference type="SUPFAM" id="SSF48726">
    <property type="entry name" value="Immunoglobulin"/>
    <property type="match status" value="3"/>
</dbReference>
<sequence>MRVIYFGALLIFLCTANGRPNTQEVDYDLEIALPEDGVQNDNYDYEEGEDEEGDDEVPAPIFNTRPRDFMVKENETVELPCEVENADTFVFMWKKNNEIVYQDTLRFSSFGNNFQLNKRSLIISNVGANETANYTCTIPLSKEENLSVTHHLYVQTAPKIESLKALHDSTQIDAGKSLVLTCKAIGFPKPTIVWSKKGHRLSTEGETISIENVSHHDAGDYQCLADNRIEPPAHKFIHISVAHQPVVTIEKLTVNSDENLDSQLICYVRAVPKAEVVWKKDGLNVVKNERVDFKHHNHTYILEINKVKVSDFGVYTCSAYNRVGNNEKTITLTGFPSLAEHVDTSHDSDKNVVVVWNVESNSPVAQYEIQYKKVANSDWLILHPEVSNAEGNLYTVNGTFTNLPGGHYEAKLRSRNTYGWSDYSPVVHFKSGGHHKHKPHKPAQNSEDTPVVIIHEPQAFDGSGITEGGPVIIQTSEQPAVQKSEISYEAQNDNAIQTPHTQEQQQQLTKESQGTGGNGSSNVLPTLLLLCISLLSTQYSR</sequence>
<dbReference type="GO" id="GO:0030424">
    <property type="term" value="C:axon"/>
    <property type="evidence" value="ECO:0007669"/>
    <property type="project" value="TreeGrafter"/>
</dbReference>
<keyword evidence="2" id="KW-1015">Disulfide bond</keyword>
<dbReference type="Pfam" id="PF07679">
    <property type="entry name" value="I-set"/>
    <property type="match status" value="2"/>
</dbReference>
<dbReference type="SUPFAM" id="SSF49265">
    <property type="entry name" value="Fibronectin type III"/>
    <property type="match status" value="1"/>
</dbReference>
<dbReference type="EMBL" id="GEZM01103181">
    <property type="protein sequence ID" value="JAV51478.1"/>
    <property type="molecule type" value="Transcribed_RNA"/>
</dbReference>
<dbReference type="InterPro" id="IPR007110">
    <property type="entry name" value="Ig-like_dom"/>
</dbReference>
<dbReference type="FunFam" id="2.60.40.10:FF:000032">
    <property type="entry name" value="palladin isoform X1"/>
    <property type="match status" value="1"/>
</dbReference>
<evidence type="ECO:0000313" key="9">
    <source>
        <dbReference type="EMBL" id="KAB0791960.1"/>
    </source>
</evidence>
<dbReference type="Proteomes" id="UP000327044">
    <property type="component" value="Unassembled WGS sequence"/>
</dbReference>
<keyword evidence="10" id="KW-1185">Reference proteome</keyword>
<dbReference type="InterPro" id="IPR036179">
    <property type="entry name" value="Ig-like_dom_sf"/>
</dbReference>
<evidence type="ECO:0000313" key="10">
    <source>
        <dbReference type="Proteomes" id="UP000327044"/>
    </source>
</evidence>
<name>A0A1Y1JTM6_PHOPY</name>
<dbReference type="InterPro" id="IPR013783">
    <property type="entry name" value="Ig-like_fold"/>
</dbReference>
<dbReference type="InParanoid" id="A0A1Y1JTM6"/>
<feature type="domain" description="Ig-like" evidence="6">
    <location>
        <begin position="245"/>
        <end position="333"/>
    </location>
</feature>
<feature type="region of interest" description="Disordered" evidence="4">
    <location>
        <begin position="498"/>
        <end position="520"/>
    </location>
</feature>
<dbReference type="InterPro" id="IPR036116">
    <property type="entry name" value="FN3_sf"/>
</dbReference>
<feature type="domain" description="Fibronectin type-III" evidence="7">
    <location>
        <begin position="336"/>
        <end position="434"/>
    </location>
</feature>
<evidence type="ECO:0000259" key="7">
    <source>
        <dbReference type="PROSITE" id="PS50853"/>
    </source>
</evidence>
<dbReference type="SMART" id="SM00409">
    <property type="entry name" value="IG"/>
    <property type="match status" value="3"/>
</dbReference>
<feature type="domain" description="Ig-like" evidence="6">
    <location>
        <begin position="158"/>
        <end position="240"/>
    </location>
</feature>
<dbReference type="CDD" id="cd00063">
    <property type="entry name" value="FN3"/>
    <property type="match status" value="1"/>
</dbReference>
<feature type="domain" description="Ig-like" evidence="6">
    <location>
        <begin position="60"/>
        <end position="147"/>
    </location>
</feature>
<dbReference type="OrthoDB" id="6159398at2759"/>
<proteinExistence type="predicted"/>
<dbReference type="CDD" id="cd00096">
    <property type="entry name" value="Ig"/>
    <property type="match status" value="1"/>
</dbReference>
<dbReference type="InterPro" id="IPR003598">
    <property type="entry name" value="Ig_sub2"/>
</dbReference>
<feature type="compositionally biased region" description="Low complexity" evidence="4">
    <location>
        <begin position="498"/>
        <end position="513"/>
    </location>
</feature>
<evidence type="ECO:0000256" key="2">
    <source>
        <dbReference type="ARBA" id="ARBA00023157"/>
    </source>
</evidence>
<feature type="signal peptide" evidence="5">
    <location>
        <begin position="1"/>
        <end position="18"/>
    </location>
</feature>
<dbReference type="PROSITE" id="PS50853">
    <property type="entry name" value="FN3"/>
    <property type="match status" value="1"/>
</dbReference>
<gene>
    <name evidence="9" type="ORF">PPYR_13921</name>
</gene>
<dbReference type="Pfam" id="PF13927">
    <property type="entry name" value="Ig_3"/>
    <property type="match status" value="1"/>
</dbReference>
<reference evidence="9" key="3">
    <citation type="submission" date="2019-08" db="EMBL/GenBank/DDBJ databases">
        <authorList>
            <consortium name="Photinus pyralis genome working group"/>
            <person name="Fallon T.R."/>
            <person name="Sander Lower S.E."/>
            <person name="Weng J.-K."/>
        </authorList>
    </citation>
    <scope>NUCLEOTIDE SEQUENCE</scope>
    <source>
        <strain evidence="9">1611_PpyrPB1</strain>
        <tissue evidence="9">Whole body</tissue>
    </source>
</reference>
<dbReference type="InterPro" id="IPR013098">
    <property type="entry name" value="Ig_I-set"/>
</dbReference>
<dbReference type="PROSITE" id="PS50835">
    <property type="entry name" value="IG_LIKE"/>
    <property type="match status" value="3"/>
</dbReference>
<keyword evidence="5" id="KW-0732">Signal</keyword>
<evidence type="ECO:0000256" key="3">
    <source>
        <dbReference type="ARBA" id="ARBA00023319"/>
    </source>
</evidence>